<evidence type="ECO:0000313" key="2">
    <source>
        <dbReference type="EMBL" id="KAG5446066.1"/>
    </source>
</evidence>
<protein>
    <submittedName>
        <fullName evidence="2">Uncharacterized protein</fullName>
    </submittedName>
</protein>
<gene>
    <name evidence="2" type="ORF">CSKR_103858</name>
</gene>
<name>A0A3R7JN46_CLOSI</name>
<dbReference type="AlphaFoldDB" id="A0A3R7JN46"/>
<dbReference type="InParanoid" id="A0A3R7JN46"/>
<keyword evidence="3" id="KW-1185">Reference proteome</keyword>
<reference evidence="2 3" key="1">
    <citation type="journal article" date="2018" name="Biotechnol. Adv.">
        <title>Improved genomic resources and new bioinformatic workflow for the carcinogenic parasite Clonorchis sinensis: Biotechnological implications.</title>
        <authorList>
            <person name="Wang D."/>
            <person name="Korhonen P.K."/>
            <person name="Gasser R.B."/>
            <person name="Young N.D."/>
        </authorList>
    </citation>
    <scope>NUCLEOTIDE SEQUENCE [LARGE SCALE GENOMIC DNA]</scope>
    <source>
        <strain evidence="2">Cs-k2</strain>
    </source>
</reference>
<feature type="region of interest" description="Disordered" evidence="1">
    <location>
        <begin position="25"/>
        <end position="45"/>
    </location>
</feature>
<accession>A0A3R7JN46</accession>
<organism evidence="2 3">
    <name type="scientific">Clonorchis sinensis</name>
    <name type="common">Chinese liver fluke</name>
    <dbReference type="NCBI Taxonomy" id="79923"/>
    <lineage>
        <taxon>Eukaryota</taxon>
        <taxon>Metazoa</taxon>
        <taxon>Spiralia</taxon>
        <taxon>Lophotrochozoa</taxon>
        <taxon>Platyhelminthes</taxon>
        <taxon>Trematoda</taxon>
        <taxon>Digenea</taxon>
        <taxon>Opisthorchiida</taxon>
        <taxon>Opisthorchiata</taxon>
        <taxon>Opisthorchiidae</taxon>
        <taxon>Clonorchis</taxon>
    </lineage>
</organism>
<evidence type="ECO:0000256" key="1">
    <source>
        <dbReference type="SAM" id="MobiDB-lite"/>
    </source>
</evidence>
<evidence type="ECO:0000313" key="3">
    <source>
        <dbReference type="Proteomes" id="UP000286415"/>
    </source>
</evidence>
<reference evidence="2 3" key="2">
    <citation type="journal article" date="2021" name="Genomics">
        <title>High-quality reference genome for Clonorchis sinensis.</title>
        <authorList>
            <person name="Young N.D."/>
            <person name="Stroehlein A.J."/>
            <person name="Kinkar L."/>
            <person name="Wang T."/>
            <person name="Sohn W.M."/>
            <person name="Chang B.C.H."/>
            <person name="Kaur P."/>
            <person name="Weisz D."/>
            <person name="Dudchenko O."/>
            <person name="Aiden E.L."/>
            <person name="Korhonen P.K."/>
            <person name="Gasser R.B."/>
        </authorList>
    </citation>
    <scope>NUCLEOTIDE SEQUENCE [LARGE SCALE GENOMIC DNA]</scope>
    <source>
        <strain evidence="2">Cs-k2</strain>
    </source>
</reference>
<dbReference type="EMBL" id="NIRI02000056">
    <property type="protein sequence ID" value="KAG5446066.1"/>
    <property type="molecule type" value="Genomic_DNA"/>
</dbReference>
<sequence length="122" mass="13629">MGDAPVLLEGWREYKRTIVQRNRVVPSTQGASYPNPSSEPPAMGDTPVLLEGWRVYERTMVQRNRATLPAGRTRPPHEVFIPRACYQICRVTSHQAVIIAACALKKNSSYQIFYSVGGKPGQ</sequence>
<comment type="caution">
    <text evidence="2">The sequence shown here is derived from an EMBL/GenBank/DDBJ whole genome shotgun (WGS) entry which is preliminary data.</text>
</comment>
<proteinExistence type="predicted"/>
<feature type="compositionally biased region" description="Polar residues" evidence="1">
    <location>
        <begin position="25"/>
        <end position="36"/>
    </location>
</feature>
<dbReference type="Proteomes" id="UP000286415">
    <property type="component" value="Unassembled WGS sequence"/>
</dbReference>